<dbReference type="Proteomes" id="UP001180087">
    <property type="component" value="Chromosome"/>
</dbReference>
<accession>A0ABY9KUX7</accession>
<keyword evidence="4" id="KW-1003">Cell membrane</keyword>
<gene>
    <name evidence="10" type="ORF">QR721_13070</name>
</gene>
<dbReference type="InterPro" id="IPR051449">
    <property type="entry name" value="ABC-2_transporter_component"/>
</dbReference>
<feature type="transmembrane region" description="Helical" evidence="8">
    <location>
        <begin position="184"/>
        <end position="206"/>
    </location>
</feature>
<evidence type="ECO:0000313" key="11">
    <source>
        <dbReference type="Proteomes" id="UP001180087"/>
    </source>
</evidence>
<feature type="transmembrane region" description="Helical" evidence="8">
    <location>
        <begin position="227"/>
        <end position="253"/>
    </location>
</feature>
<dbReference type="PROSITE" id="PS51012">
    <property type="entry name" value="ABC_TM2"/>
    <property type="match status" value="1"/>
</dbReference>
<keyword evidence="3" id="KW-0813">Transport</keyword>
<evidence type="ECO:0000256" key="4">
    <source>
        <dbReference type="ARBA" id="ARBA00022475"/>
    </source>
</evidence>
<dbReference type="RefSeq" id="WP_348027706.1">
    <property type="nucleotide sequence ID" value="NZ_CP129113.1"/>
</dbReference>
<dbReference type="PANTHER" id="PTHR30294">
    <property type="entry name" value="MEMBRANE COMPONENT OF ABC TRANSPORTER YHHJ-RELATED"/>
    <property type="match status" value="1"/>
</dbReference>
<organism evidence="10 11">
    <name type="scientific">Aciduricibacillus chroicocephali</name>
    <dbReference type="NCBI Taxonomy" id="3054939"/>
    <lineage>
        <taxon>Bacteria</taxon>
        <taxon>Bacillati</taxon>
        <taxon>Bacillota</taxon>
        <taxon>Bacilli</taxon>
        <taxon>Bacillales</taxon>
        <taxon>Bacillaceae</taxon>
        <taxon>Aciduricibacillus</taxon>
    </lineage>
</organism>
<dbReference type="Gene3D" id="3.40.1710.10">
    <property type="entry name" value="abc type-2 transporter like domain"/>
    <property type="match status" value="1"/>
</dbReference>
<evidence type="ECO:0000256" key="2">
    <source>
        <dbReference type="ARBA" id="ARBA00007783"/>
    </source>
</evidence>
<feature type="transmembrane region" description="Helical" evidence="8">
    <location>
        <begin position="349"/>
        <end position="369"/>
    </location>
</feature>
<keyword evidence="6 8" id="KW-1133">Transmembrane helix</keyword>
<evidence type="ECO:0000313" key="10">
    <source>
        <dbReference type="EMBL" id="WLV24556.1"/>
    </source>
</evidence>
<keyword evidence="5 8" id="KW-0812">Transmembrane</keyword>
<evidence type="ECO:0000256" key="1">
    <source>
        <dbReference type="ARBA" id="ARBA00004651"/>
    </source>
</evidence>
<evidence type="ECO:0000256" key="8">
    <source>
        <dbReference type="SAM" id="Phobius"/>
    </source>
</evidence>
<proteinExistence type="inferred from homology"/>
<feature type="transmembrane region" description="Helical" evidence="8">
    <location>
        <begin position="295"/>
        <end position="314"/>
    </location>
</feature>
<reference evidence="10" key="1">
    <citation type="submission" date="2023-06" db="EMBL/GenBank/DDBJ databases">
        <title>A Treasure from Seagulls: Isolation and Description of Aciduricobacillus qingdaonensis gen. nov., sp. nov., a Rare Obligately Uric Acid-utilizing Member in the Family Bacillaceae.</title>
        <authorList>
            <person name="Liu W."/>
            <person name="Wang B."/>
        </authorList>
    </citation>
    <scope>NUCLEOTIDE SEQUENCE</scope>
    <source>
        <strain evidence="10">44XB</strain>
    </source>
</reference>
<evidence type="ECO:0000256" key="3">
    <source>
        <dbReference type="ARBA" id="ARBA00022448"/>
    </source>
</evidence>
<evidence type="ECO:0000256" key="5">
    <source>
        <dbReference type="ARBA" id="ARBA00022692"/>
    </source>
</evidence>
<feature type="transmembrane region" description="Helical" evidence="8">
    <location>
        <begin position="265"/>
        <end position="288"/>
    </location>
</feature>
<evidence type="ECO:0000259" key="9">
    <source>
        <dbReference type="PROSITE" id="PS51012"/>
    </source>
</evidence>
<dbReference type="EMBL" id="CP129113">
    <property type="protein sequence ID" value="WLV24556.1"/>
    <property type="molecule type" value="Genomic_DNA"/>
</dbReference>
<dbReference type="InterPro" id="IPR013525">
    <property type="entry name" value="ABC2_TM"/>
</dbReference>
<protein>
    <submittedName>
        <fullName evidence="10">ABC transporter permease</fullName>
    </submittedName>
</protein>
<keyword evidence="7 8" id="KW-0472">Membrane</keyword>
<sequence length="381" mass="42278">MKQVAWLMLKTFKSVFAKPKNIITYLLLPLTGILIAFIAYGQTNEETINVGVVDLDHQQVAKSTIQYLKHLDSFKVKNVKSEEIKQMLAAEEIDVAVTMGEGFSASVLAGAPAQVNVQSIKGESVTAFMKQYLYSYIDQMSKLGQAAKGNQAMFGKLLADYEETDFPVKADIENNSRKSFATTYTAIGFLLMVMLLSAANLSEIIMKEKADWTYYRLLSTPISAKDYMLSNVLMNLVVMLIQGLLTLTVLWLLFKIDIGIPFLDIAAVLAVFSLVSVGLSLVIVAFAGSRSSAGALINLIIIPTTLLSGSFWPVEIMPQIAQRLADFLPQRWALKTLTAMYDGSNTADLYMNFLILFAFALTFFMIAAYKFNRNNNTKQFS</sequence>
<feature type="domain" description="ABC transmembrane type-2" evidence="9">
    <location>
        <begin position="130"/>
        <end position="374"/>
    </location>
</feature>
<comment type="subcellular location">
    <subcellularLocation>
        <location evidence="1">Cell membrane</location>
        <topology evidence="1">Multi-pass membrane protein</topology>
    </subcellularLocation>
</comment>
<dbReference type="InterPro" id="IPR047817">
    <property type="entry name" value="ABC2_TM_bact-type"/>
</dbReference>
<dbReference type="Pfam" id="PF12698">
    <property type="entry name" value="ABC2_membrane_3"/>
    <property type="match status" value="1"/>
</dbReference>
<comment type="similarity">
    <text evidence="2">Belongs to the ABC-2 integral membrane protein family.</text>
</comment>
<evidence type="ECO:0000256" key="6">
    <source>
        <dbReference type="ARBA" id="ARBA00022989"/>
    </source>
</evidence>
<dbReference type="PANTHER" id="PTHR30294:SF45">
    <property type="entry name" value="LINEARMYCIN RESISTANCE PERMEASE PROTEIN LNRN"/>
    <property type="match status" value="1"/>
</dbReference>
<keyword evidence="11" id="KW-1185">Reference proteome</keyword>
<name>A0ABY9KUX7_9BACI</name>
<feature type="transmembrane region" description="Helical" evidence="8">
    <location>
        <begin position="21"/>
        <end position="40"/>
    </location>
</feature>
<evidence type="ECO:0000256" key="7">
    <source>
        <dbReference type="ARBA" id="ARBA00023136"/>
    </source>
</evidence>